<evidence type="ECO:0000313" key="2">
    <source>
        <dbReference type="EMBL" id="BBE34122.1"/>
    </source>
</evidence>
<keyword evidence="1" id="KW-0812">Transmembrane</keyword>
<evidence type="ECO:0000313" key="3">
    <source>
        <dbReference type="Proteomes" id="UP000275727"/>
    </source>
</evidence>
<sequence>MFEQNLHRVAGNLDKGLFLIVLVQLLVTGGALVLPPIAPCVAEGFGVEAYVVGYQGGLFFMVGVWSDPPALPHSIAMAGPSHLRVVLPIGGSVALLVRPRLKGGG</sequence>
<dbReference type="EMBL" id="AP018711">
    <property type="protein sequence ID" value="BBE34122.1"/>
    <property type="molecule type" value="Genomic_DNA"/>
</dbReference>
<protein>
    <submittedName>
        <fullName evidence="2">Uncharacterized protein</fullName>
    </submittedName>
</protein>
<dbReference type="AlphaFoldDB" id="A0AAD1G0Q7"/>
<organism evidence="2 3">
    <name type="scientific">Sphingosinicella microcystinivorans</name>
    <dbReference type="NCBI Taxonomy" id="335406"/>
    <lineage>
        <taxon>Bacteria</taxon>
        <taxon>Pseudomonadati</taxon>
        <taxon>Pseudomonadota</taxon>
        <taxon>Alphaproteobacteria</taxon>
        <taxon>Sphingomonadales</taxon>
        <taxon>Sphingosinicellaceae</taxon>
        <taxon>Sphingosinicella</taxon>
    </lineage>
</organism>
<reference evidence="2 3" key="1">
    <citation type="submission" date="2018-06" db="EMBL/GenBank/DDBJ databases">
        <title>Complete Genome Sequence of the Microcystin-Degrading Bacterium Sphingosinicella microcystinivorans Strain B-9.</title>
        <authorList>
            <person name="Jin H."/>
            <person name="Nishizawa T."/>
            <person name="Guo Y."/>
            <person name="Nishizawa A."/>
            <person name="Park H."/>
            <person name="Kato H."/>
            <person name="Tsuji K."/>
            <person name="Harada K."/>
        </authorList>
    </citation>
    <scope>NUCLEOTIDE SEQUENCE [LARGE SCALE GENOMIC DNA]</scope>
    <source>
        <strain evidence="2 3">B9</strain>
    </source>
</reference>
<gene>
    <name evidence="2" type="ORF">SmB9_17800</name>
</gene>
<dbReference type="Proteomes" id="UP000275727">
    <property type="component" value="Chromosome"/>
</dbReference>
<feature type="transmembrane region" description="Helical" evidence="1">
    <location>
        <begin position="47"/>
        <end position="65"/>
    </location>
</feature>
<feature type="transmembrane region" description="Helical" evidence="1">
    <location>
        <begin position="77"/>
        <end position="97"/>
    </location>
</feature>
<name>A0AAD1G0Q7_SPHMI</name>
<accession>A0AAD1G0Q7</accession>
<feature type="transmembrane region" description="Helical" evidence="1">
    <location>
        <begin position="16"/>
        <end position="35"/>
    </location>
</feature>
<keyword evidence="1" id="KW-1133">Transmembrane helix</keyword>
<evidence type="ECO:0000256" key="1">
    <source>
        <dbReference type="SAM" id="Phobius"/>
    </source>
</evidence>
<proteinExistence type="predicted"/>
<keyword evidence="1" id="KW-0472">Membrane</keyword>
<dbReference type="KEGG" id="smic:SmB9_17800"/>